<evidence type="ECO:0000313" key="2">
    <source>
        <dbReference type="Proteomes" id="UP001164539"/>
    </source>
</evidence>
<proteinExistence type="predicted"/>
<dbReference type="Proteomes" id="UP001164539">
    <property type="component" value="Chromosome 8"/>
</dbReference>
<sequence>MDAVELGYPVDVPNLMGSEGFGRARVTVNGVETAAAACESNNRVSILVNPSIERCSTFLRQKGLSRTDLESDSWDKIPETELCKHESQLPNFSVEDSSEQLQFHAGDANCPSLISRSEVVQVQRKAGKVPRSSTRCSKRPRLAQLEDNTSSAGVDDIKDTDKLGAFHTTKCNSLEKTQMVKQKNNSSGRRGDKRNFKVPMKARYDSFSTKAGLASIGSTAGGNNFFGGYGLKSDFYDITQHLDDLSLKDLLGGTYECPSLGKDKGKRAANWNGNFLHSIRKACSILPIAKPAQIQNFAETDSSINKKLLICTQNSISSVSTGDKGHSCTTNLSHCDKESCSKTRTPVNLADIQLYQPKNILERITLPPPKDLEALLLDAAKPSAPSSRSSSDIRSGKQISRRASLPPFPWSHTFSGQSRTNTDAAKFLTSRSTCQGRWAKIASTVTSLGTSADCFTNLESLTYDQSLVPASTSISRPWCDQGSSSLETCSKASGVNLESGVNLKAQVNDAHCPTVLAAAQTLCDIATQSLRRNPDTIMRWPKKPSQKAIRGRKSKVFEKPEEVFTTQISQLVSHNLVVRSGTDQITSSKRFKLSVIEDRQDFNHINGVRKGPINWTTPRSSRSLPNKTVRDSIAEMRHSTADILQQSCMMPPPAKVSDKTCNSQQKLQKIMQPTTDWDRGKDSLD</sequence>
<keyword evidence="2" id="KW-1185">Reference proteome</keyword>
<gene>
    <name evidence="1" type="ORF">OWV82_014317</name>
</gene>
<reference evidence="1 2" key="1">
    <citation type="journal article" date="2023" name="Science">
        <title>Complex scaffold remodeling in plant triterpene biosynthesis.</title>
        <authorList>
            <person name="De La Pena R."/>
            <person name="Hodgson H."/>
            <person name="Liu J.C."/>
            <person name="Stephenson M.J."/>
            <person name="Martin A.C."/>
            <person name="Owen C."/>
            <person name="Harkess A."/>
            <person name="Leebens-Mack J."/>
            <person name="Jimenez L.E."/>
            <person name="Osbourn A."/>
            <person name="Sattely E.S."/>
        </authorList>
    </citation>
    <scope>NUCLEOTIDE SEQUENCE [LARGE SCALE GENOMIC DNA]</scope>
    <source>
        <strain evidence="2">cv. JPN11</strain>
        <tissue evidence="1">Leaf</tissue>
    </source>
</reference>
<name>A0ACC1XL87_MELAZ</name>
<protein>
    <submittedName>
        <fullName evidence="1">Chromosome segregation in meiosis 3</fullName>
    </submittedName>
</protein>
<dbReference type="EMBL" id="CM051401">
    <property type="protein sequence ID" value="KAJ4711995.1"/>
    <property type="molecule type" value="Genomic_DNA"/>
</dbReference>
<organism evidence="1 2">
    <name type="scientific">Melia azedarach</name>
    <name type="common">Chinaberry tree</name>
    <dbReference type="NCBI Taxonomy" id="155640"/>
    <lineage>
        <taxon>Eukaryota</taxon>
        <taxon>Viridiplantae</taxon>
        <taxon>Streptophyta</taxon>
        <taxon>Embryophyta</taxon>
        <taxon>Tracheophyta</taxon>
        <taxon>Spermatophyta</taxon>
        <taxon>Magnoliopsida</taxon>
        <taxon>eudicotyledons</taxon>
        <taxon>Gunneridae</taxon>
        <taxon>Pentapetalae</taxon>
        <taxon>rosids</taxon>
        <taxon>malvids</taxon>
        <taxon>Sapindales</taxon>
        <taxon>Meliaceae</taxon>
        <taxon>Melia</taxon>
    </lineage>
</organism>
<evidence type="ECO:0000313" key="1">
    <source>
        <dbReference type="EMBL" id="KAJ4711995.1"/>
    </source>
</evidence>
<comment type="caution">
    <text evidence="1">The sequence shown here is derived from an EMBL/GenBank/DDBJ whole genome shotgun (WGS) entry which is preliminary data.</text>
</comment>
<accession>A0ACC1XL87</accession>